<sequence>MTGLKISGLSAGYGRRPIVKAVSLPALGAGQVMALVGPNGAGKSTLMRAIVGLVPATGAVEFDGTDLLQLRLRERARRVAYMPQTLPGGIGLTVLEGVLTALRASPDHEGLPRSTDARQALATLVRFGIGHLASERMDRLSGGQRQLAALAQAAVRMPPLLLLDEPTSALDLAHQVQVMRCIRSYAEIQGAVVVIVLHDLELACRWADAIAVLKDGALAAFGSPEQAITPDTLRQAYGVEARIDRDAAGRIRVLVEDAL</sequence>
<dbReference type="Pfam" id="PF00005">
    <property type="entry name" value="ABC_tran"/>
    <property type="match status" value="1"/>
</dbReference>
<organism evidence="5 6">
    <name type="scientific">Azorhizobium oxalatiphilum</name>
    <dbReference type="NCBI Taxonomy" id="980631"/>
    <lineage>
        <taxon>Bacteria</taxon>
        <taxon>Pseudomonadati</taxon>
        <taxon>Pseudomonadota</taxon>
        <taxon>Alphaproteobacteria</taxon>
        <taxon>Hyphomicrobiales</taxon>
        <taxon>Xanthobacteraceae</taxon>
        <taxon>Azorhizobium</taxon>
    </lineage>
</organism>
<keyword evidence="2" id="KW-0547">Nucleotide-binding</keyword>
<evidence type="ECO:0000259" key="4">
    <source>
        <dbReference type="PROSITE" id="PS50893"/>
    </source>
</evidence>
<dbReference type="PROSITE" id="PS50893">
    <property type="entry name" value="ABC_TRANSPORTER_2"/>
    <property type="match status" value="1"/>
</dbReference>
<dbReference type="InterPro" id="IPR003593">
    <property type="entry name" value="AAA+_ATPase"/>
</dbReference>
<evidence type="ECO:0000256" key="3">
    <source>
        <dbReference type="ARBA" id="ARBA00022840"/>
    </source>
</evidence>
<dbReference type="SMART" id="SM00382">
    <property type="entry name" value="AAA"/>
    <property type="match status" value="1"/>
</dbReference>
<accession>A0A917BNF9</accession>
<dbReference type="Gene3D" id="3.40.50.300">
    <property type="entry name" value="P-loop containing nucleotide triphosphate hydrolases"/>
    <property type="match status" value="1"/>
</dbReference>
<name>A0A917BNF9_9HYPH</name>
<dbReference type="CDD" id="cd03214">
    <property type="entry name" value="ABC_Iron-Siderophores_B12_Hemin"/>
    <property type="match status" value="1"/>
</dbReference>
<dbReference type="InterPro" id="IPR003439">
    <property type="entry name" value="ABC_transporter-like_ATP-bd"/>
</dbReference>
<reference evidence="5" key="2">
    <citation type="submission" date="2020-09" db="EMBL/GenBank/DDBJ databases">
        <authorList>
            <person name="Sun Q."/>
            <person name="Sedlacek I."/>
        </authorList>
    </citation>
    <scope>NUCLEOTIDE SEQUENCE</scope>
    <source>
        <strain evidence="5">CCM 7897</strain>
    </source>
</reference>
<dbReference type="EMBL" id="BMCT01000001">
    <property type="protein sequence ID" value="GGF50762.1"/>
    <property type="molecule type" value="Genomic_DNA"/>
</dbReference>
<protein>
    <submittedName>
        <fullName evidence="5">Iron ABC transporter ATP-binding protein</fullName>
    </submittedName>
</protein>
<dbReference type="PANTHER" id="PTHR42794">
    <property type="entry name" value="HEMIN IMPORT ATP-BINDING PROTEIN HMUV"/>
    <property type="match status" value="1"/>
</dbReference>
<evidence type="ECO:0000256" key="1">
    <source>
        <dbReference type="ARBA" id="ARBA00005417"/>
    </source>
</evidence>
<evidence type="ECO:0000313" key="6">
    <source>
        <dbReference type="Proteomes" id="UP000606044"/>
    </source>
</evidence>
<dbReference type="Proteomes" id="UP000606044">
    <property type="component" value="Unassembled WGS sequence"/>
</dbReference>
<dbReference type="PANTHER" id="PTHR42794:SF2">
    <property type="entry name" value="ABC TRANSPORTER ATP-BINDING PROTEIN"/>
    <property type="match status" value="1"/>
</dbReference>
<gene>
    <name evidence="5" type="ORF">GCM10007301_07700</name>
</gene>
<feature type="domain" description="ABC transporter" evidence="4">
    <location>
        <begin position="4"/>
        <end position="240"/>
    </location>
</feature>
<comment type="similarity">
    <text evidence="1">Belongs to the ABC transporter superfamily.</text>
</comment>
<evidence type="ECO:0000256" key="2">
    <source>
        <dbReference type="ARBA" id="ARBA00022741"/>
    </source>
</evidence>
<dbReference type="GO" id="GO:0005524">
    <property type="term" value="F:ATP binding"/>
    <property type="evidence" value="ECO:0007669"/>
    <property type="project" value="UniProtKB-KW"/>
</dbReference>
<keyword evidence="6" id="KW-1185">Reference proteome</keyword>
<evidence type="ECO:0000313" key="5">
    <source>
        <dbReference type="EMBL" id="GGF50762.1"/>
    </source>
</evidence>
<dbReference type="InterPro" id="IPR017871">
    <property type="entry name" value="ABC_transporter-like_CS"/>
</dbReference>
<keyword evidence="3 5" id="KW-0067">ATP-binding</keyword>
<dbReference type="GO" id="GO:0016887">
    <property type="term" value="F:ATP hydrolysis activity"/>
    <property type="evidence" value="ECO:0007669"/>
    <property type="project" value="InterPro"/>
</dbReference>
<reference evidence="5" key="1">
    <citation type="journal article" date="2014" name="Int. J. Syst. Evol. Microbiol.">
        <title>Complete genome sequence of Corynebacterium casei LMG S-19264T (=DSM 44701T), isolated from a smear-ripened cheese.</title>
        <authorList>
            <consortium name="US DOE Joint Genome Institute (JGI-PGF)"/>
            <person name="Walter F."/>
            <person name="Albersmeier A."/>
            <person name="Kalinowski J."/>
            <person name="Ruckert C."/>
        </authorList>
    </citation>
    <scope>NUCLEOTIDE SEQUENCE</scope>
    <source>
        <strain evidence="5">CCM 7897</strain>
    </source>
</reference>
<dbReference type="RefSeq" id="WP_188575544.1">
    <property type="nucleotide sequence ID" value="NZ_BMCT01000001.1"/>
</dbReference>
<comment type="caution">
    <text evidence="5">The sequence shown here is derived from an EMBL/GenBank/DDBJ whole genome shotgun (WGS) entry which is preliminary data.</text>
</comment>
<dbReference type="SUPFAM" id="SSF52540">
    <property type="entry name" value="P-loop containing nucleoside triphosphate hydrolases"/>
    <property type="match status" value="1"/>
</dbReference>
<proteinExistence type="inferred from homology"/>
<dbReference type="AlphaFoldDB" id="A0A917BNF9"/>
<dbReference type="PROSITE" id="PS00211">
    <property type="entry name" value="ABC_TRANSPORTER_1"/>
    <property type="match status" value="1"/>
</dbReference>
<dbReference type="InterPro" id="IPR027417">
    <property type="entry name" value="P-loop_NTPase"/>
</dbReference>